<dbReference type="SUPFAM" id="SSF101116">
    <property type="entry name" value="Flagellar export chaperone FliS"/>
    <property type="match status" value="1"/>
</dbReference>
<dbReference type="CDD" id="cd16098">
    <property type="entry name" value="FliS"/>
    <property type="match status" value="1"/>
</dbReference>
<dbReference type="GO" id="GO:0071973">
    <property type="term" value="P:bacterial-type flagellum-dependent cell motility"/>
    <property type="evidence" value="ECO:0007669"/>
    <property type="project" value="TreeGrafter"/>
</dbReference>
<proteinExistence type="inferred from homology"/>
<dbReference type="KEGG" id="opf:CBP31_12670"/>
<evidence type="ECO:0000313" key="8">
    <source>
        <dbReference type="Proteomes" id="UP000243937"/>
    </source>
</evidence>
<dbReference type="Proteomes" id="UP000243937">
    <property type="component" value="Chromosome"/>
</dbReference>
<comment type="similarity">
    <text evidence="2 6">Belongs to the FliS family.</text>
</comment>
<keyword evidence="3 6" id="KW-0963">Cytoplasm</keyword>
<dbReference type="PANTHER" id="PTHR34773:SF1">
    <property type="entry name" value="FLAGELLAR SECRETION CHAPERONE FLIS"/>
    <property type="match status" value="1"/>
</dbReference>
<protein>
    <recommendedName>
        <fullName evidence="6">Flagellar secretion chaperone FliS</fullName>
    </recommendedName>
</protein>
<reference evidence="7 8" key="1">
    <citation type="journal article" date="2014" name="Int. J. Syst. Evol. Microbiol.">
        <title>Oceanisphaera profunda sp. nov., a marine bacterium isolated from deep-sea sediment, and emended description of the genus Oceanisphaera.</title>
        <authorList>
            <person name="Xu Z."/>
            <person name="Zhang X.Y."/>
            <person name="Su H.N."/>
            <person name="Yu Z.C."/>
            <person name="Liu C."/>
            <person name="Li H."/>
            <person name="Chen X.L."/>
            <person name="Song X.Y."/>
            <person name="Xie B.B."/>
            <person name="Qin Q.L."/>
            <person name="Zhou B.C."/>
            <person name="Shi M."/>
            <person name="Huang Y."/>
            <person name="Zhang Y.Z."/>
        </authorList>
    </citation>
    <scope>NUCLEOTIDE SEQUENCE [LARGE SCALE GENOMIC DNA]</scope>
    <source>
        <strain evidence="7 8">SM1222</strain>
    </source>
</reference>
<comment type="subcellular location">
    <subcellularLocation>
        <location evidence="1 6">Cytoplasm</location>
        <location evidence="1 6">Cytosol</location>
    </subcellularLocation>
</comment>
<gene>
    <name evidence="7" type="ORF">CBP31_12670</name>
</gene>
<evidence type="ECO:0000256" key="2">
    <source>
        <dbReference type="ARBA" id="ARBA00008787"/>
    </source>
</evidence>
<sequence>MRGSLKAYRSVAIDSQRDIASPYRVVQMLLAGALERLAKARTAIEQEKFSQRGELIGKTIAIVQQLQASLDLEAGGEVAANLESLYDFMVREMMLANSESNSERLEGVSRLLREIKESWDAIPAEQQAVPA</sequence>
<dbReference type="InterPro" id="IPR036584">
    <property type="entry name" value="FliS_sf"/>
</dbReference>
<keyword evidence="8" id="KW-1185">Reference proteome</keyword>
<keyword evidence="7" id="KW-0966">Cell projection</keyword>
<evidence type="ECO:0000256" key="3">
    <source>
        <dbReference type="ARBA" id="ARBA00022490"/>
    </source>
</evidence>
<organism evidence="7 8">
    <name type="scientific">Oceanisphaera profunda</name>
    <dbReference type="NCBI Taxonomy" id="1416627"/>
    <lineage>
        <taxon>Bacteria</taxon>
        <taxon>Pseudomonadati</taxon>
        <taxon>Pseudomonadota</taxon>
        <taxon>Gammaproteobacteria</taxon>
        <taxon>Aeromonadales</taxon>
        <taxon>Aeromonadaceae</taxon>
        <taxon>Oceanisphaera</taxon>
    </lineage>
</organism>
<dbReference type="EMBL" id="CP021377">
    <property type="protein sequence ID" value="ART84051.1"/>
    <property type="molecule type" value="Genomic_DNA"/>
</dbReference>
<evidence type="ECO:0000256" key="6">
    <source>
        <dbReference type="PIRNR" id="PIRNR039090"/>
    </source>
</evidence>
<keyword evidence="5" id="KW-0143">Chaperone</keyword>
<dbReference type="GO" id="GO:0005829">
    <property type="term" value="C:cytosol"/>
    <property type="evidence" value="ECO:0007669"/>
    <property type="project" value="UniProtKB-SubCell"/>
</dbReference>
<dbReference type="Gene3D" id="1.20.120.340">
    <property type="entry name" value="Flagellar protein FliS"/>
    <property type="match status" value="1"/>
</dbReference>
<name>A0A1Y0D8Y4_9GAMM</name>
<dbReference type="RefSeq" id="WP_087038760.1">
    <property type="nucleotide sequence ID" value="NZ_CP021377.1"/>
</dbReference>
<evidence type="ECO:0000256" key="4">
    <source>
        <dbReference type="ARBA" id="ARBA00022795"/>
    </source>
</evidence>
<dbReference type="NCBIfam" id="TIGR00208">
    <property type="entry name" value="fliS"/>
    <property type="match status" value="1"/>
</dbReference>
<dbReference type="PIRSF" id="PIRSF039090">
    <property type="entry name" value="Flis"/>
    <property type="match status" value="1"/>
</dbReference>
<dbReference type="Pfam" id="PF02561">
    <property type="entry name" value="FliS"/>
    <property type="match status" value="1"/>
</dbReference>
<keyword evidence="4 6" id="KW-1005">Bacterial flagellum biogenesis</keyword>
<dbReference type="AlphaFoldDB" id="A0A1Y0D8Y4"/>
<keyword evidence="7" id="KW-0969">Cilium</keyword>
<evidence type="ECO:0000256" key="5">
    <source>
        <dbReference type="ARBA" id="ARBA00023186"/>
    </source>
</evidence>
<evidence type="ECO:0000256" key="1">
    <source>
        <dbReference type="ARBA" id="ARBA00004514"/>
    </source>
</evidence>
<dbReference type="OrthoDB" id="9792010at2"/>
<dbReference type="InterPro" id="IPR003713">
    <property type="entry name" value="FliS"/>
</dbReference>
<keyword evidence="7" id="KW-0282">Flagellum</keyword>
<dbReference type="GO" id="GO:0044780">
    <property type="term" value="P:bacterial-type flagellum assembly"/>
    <property type="evidence" value="ECO:0007669"/>
    <property type="project" value="InterPro"/>
</dbReference>
<evidence type="ECO:0000313" key="7">
    <source>
        <dbReference type="EMBL" id="ART84051.1"/>
    </source>
</evidence>
<accession>A0A1Y0D8Y4</accession>
<dbReference type="PANTHER" id="PTHR34773">
    <property type="entry name" value="FLAGELLAR SECRETION CHAPERONE FLIS"/>
    <property type="match status" value="1"/>
</dbReference>